<protein>
    <submittedName>
        <fullName evidence="1">Acetyl-CoA hydrolase/transferase</fullName>
    </submittedName>
</protein>
<dbReference type="PANTHER" id="PTHR21432">
    <property type="entry name" value="ACETYL-COA HYDROLASE-RELATED"/>
    <property type="match status" value="1"/>
</dbReference>
<dbReference type="GO" id="GO:0008775">
    <property type="term" value="F:acetate CoA-transferase activity"/>
    <property type="evidence" value="ECO:0007669"/>
    <property type="project" value="InterPro"/>
</dbReference>
<comment type="caution">
    <text evidence="1">The sequence shown here is derived from an EMBL/GenBank/DDBJ whole genome shotgun (WGS) entry which is preliminary data.</text>
</comment>
<name>K1T733_9ZZZZ</name>
<dbReference type="GO" id="GO:0006083">
    <property type="term" value="P:acetate metabolic process"/>
    <property type="evidence" value="ECO:0007669"/>
    <property type="project" value="InterPro"/>
</dbReference>
<dbReference type="GO" id="GO:0016787">
    <property type="term" value="F:hydrolase activity"/>
    <property type="evidence" value="ECO:0007669"/>
    <property type="project" value="UniProtKB-KW"/>
</dbReference>
<accession>K1T733</accession>
<proteinExistence type="predicted"/>
<organism evidence="1">
    <name type="scientific">human gut metagenome</name>
    <dbReference type="NCBI Taxonomy" id="408170"/>
    <lineage>
        <taxon>unclassified sequences</taxon>
        <taxon>metagenomes</taxon>
        <taxon>organismal metagenomes</taxon>
    </lineage>
</organism>
<dbReference type="PANTHER" id="PTHR21432:SF20">
    <property type="entry name" value="ACETYL-COA HYDROLASE"/>
    <property type="match status" value="1"/>
</dbReference>
<feature type="non-terminal residue" evidence="1">
    <location>
        <position position="130"/>
    </location>
</feature>
<keyword evidence="1" id="KW-0378">Hydrolase</keyword>
<dbReference type="AlphaFoldDB" id="K1T733"/>
<evidence type="ECO:0000313" key="1">
    <source>
        <dbReference type="EMBL" id="EKC63349.1"/>
    </source>
</evidence>
<dbReference type="InterPro" id="IPR037171">
    <property type="entry name" value="NagB/RpiA_transferase-like"/>
</dbReference>
<dbReference type="Gene3D" id="3.40.1080.10">
    <property type="entry name" value="Glutaconate Coenzyme A-transferase"/>
    <property type="match status" value="1"/>
</dbReference>
<reference evidence="1" key="1">
    <citation type="journal article" date="2013" name="Environ. Microbiol.">
        <title>Microbiota from the distal guts of lean and obese adolescents exhibit partial functional redundancy besides clear differences in community structure.</title>
        <authorList>
            <person name="Ferrer M."/>
            <person name="Ruiz A."/>
            <person name="Lanza F."/>
            <person name="Haange S.B."/>
            <person name="Oberbach A."/>
            <person name="Till H."/>
            <person name="Bargiela R."/>
            <person name="Campoy C."/>
            <person name="Segura M.T."/>
            <person name="Richter M."/>
            <person name="von Bergen M."/>
            <person name="Seifert J."/>
            <person name="Suarez A."/>
        </authorList>
    </citation>
    <scope>NUCLEOTIDE SEQUENCE</scope>
</reference>
<dbReference type="SUPFAM" id="SSF100950">
    <property type="entry name" value="NagB/RpiA/CoA transferase-like"/>
    <property type="match status" value="1"/>
</dbReference>
<dbReference type="EMBL" id="AJWY01007667">
    <property type="protein sequence ID" value="EKC63349.1"/>
    <property type="molecule type" value="Genomic_DNA"/>
</dbReference>
<keyword evidence="1" id="KW-0808">Transferase</keyword>
<dbReference type="InterPro" id="IPR046433">
    <property type="entry name" value="ActCoA_hydro"/>
</dbReference>
<dbReference type="Gene3D" id="3.30.750.70">
    <property type="entry name" value="4-hydroxybutyrate coenzyme like domains"/>
    <property type="match status" value="1"/>
</dbReference>
<sequence>MCVEVAPMDRHGYFSLALNGSYIDAMLDKTKRIFLEVNDRQPRGLCGSLIHISQVDAIVEYNHDLPVLPPVQLDEVSKTIGGLIAERIPDGACLQLGIGAIPDATGMALKAKHDLGIHTEMFTDSMVELI</sequence>
<gene>
    <name evidence="1" type="ORF">LEA_11378</name>
</gene>